<protein>
    <recommendedName>
        <fullName evidence="10">C2H2-type domain-containing protein</fullName>
    </recommendedName>
</protein>
<evidence type="ECO:0000256" key="9">
    <source>
        <dbReference type="SAM" id="MobiDB-lite"/>
    </source>
</evidence>
<organism evidence="11 12">
    <name type="scientific">Paraphaeosphaeria minitans</name>
    <dbReference type="NCBI Taxonomy" id="565426"/>
    <lineage>
        <taxon>Eukaryota</taxon>
        <taxon>Fungi</taxon>
        <taxon>Dikarya</taxon>
        <taxon>Ascomycota</taxon>
        <taxon>Pezizomycotina</taxon>
        <taxon>Dothideomycetes</taxon>
        <taxon>Pleosporomycetidae</taxon>
        <taxon>Pleosporales</taxon>
        <taxon>Massarineae</taxon>
        <taxon>Didymosphaeriaceae</taxon>
        <taxon>Paraphaeosphaeria</taxon>
    </lineage>
</organism>
<dbReference type="GO" id="GO:0005634">
    <property type="term" value="C:nucleus"/>
    <property type="evidence" value="ECO:0007669"/>
    <property type="project" value="UniProtKB-SubCell"/>
</dbReference>
<feature type="region of interest" description="Disordered" evidence="9">
    <location>
        <begin position="352"/>
        <end position="375"/>
    </location>
</feature>
<evidence type="ECO:0000256" key="6">
    <source>
        <dbReference type="ARBA" id="ARBA00023163"/>
    </source>
</evidence>
<keyword evidence="7" id="KW-0539">Nucleus</keyword>
<dbReference type="AlphaFoldDB" id="A0A9P6KR91"/>
<dbReference type="OrthoDB" id="6077919at2759"/>
<proteinExistence type="predicted"/>
<keyword evidence="4" id="KW-0862">Zinc</keyword>
<evidence type="ECO:0000256" key="1">
    <source>
        <dbReference type="ARBA" id="ARBA00004123"/>
    </source>
</evidence>
<dbReference type="SUPFAM" id="SSF57667">
    <property type="entry name" value="beta-beta-alpha zinc fingers"/>
    <property type="match status" value="1"/>
</dbReference>
<evidence type="ECO:0000256" key="3">
    <source>
        <dbReference type="ARBA" id="ARBA00022771"/>
    </source>
</evidence>
<feature type="compositionally biased region" description="Basic and acidic residues" evidence="9">
    <location>
        <begin position="965"/>
        <end position="975"/>
    </location>
</feature>
<evidence type="ECO:0000256" key="4">
    <source>
        <dbReference type="ARBA" id="ARBA00022833"/>
    </source>
</evidence>
<dbReference type="InterPro" id="IPR036236">
    <property type="entry name" value="Znf_C2H2_sf"/>
</dbReference>
<accession>A0A9P6KR91</accession>
<name>A0A9P6KR91_9PLEO</name>
<gene>
    <name evidence="11" type="ORF">PMIN01_05867</name>
</gene>
<evidence type="ECO:0000313" key="12">
    <source>
        <dbReference type="Proteomes" id="UP000756921"/>
    </source>
</evidence>
<evidence type="ECO:0000256" key="2">
    <source>
        <dbReference type="ARBA" id="ARBA00022723"/>
    </source>
</evidence>
<feature type="compositionally biased region" description="Acidic residues" evidence="9">
    <location>
        <begin position="916"/>
        <end position="930"/>
    </location>
</feature>
<dbReference type="PANTHER" id="PTHR46179">
    <property type="entry name" value="ZINC FINGER PROTEIN"/>
    <property type="match status" value="1"/>
</dbReference>
<sequence length="1038" mass="115013">MPPCHSIWACIATTSFGGTHKLLSLAPASRSTYTGVRASSQRSFTHTVDQFPISGPTCDSGQRMGRLKAAAYLLQKAGRFVNFPFYDEATCLAIDMAQPNENPAIQYIGADGSSYYFDPQEPRAGNDYHLQWRHPVPAPVRNTPSPSGTHSTAMPAPVFFNGHQAISPDVHPQRSRMSNNLQALSHLAVPSHSGRRSTIGSPSDTDHATSPMYSYQSGFALNTAASISHAANLQSSVGHGTTDVNGVTEHASSMASLSLRMYSNDQHGEPWNPMRAAYNDTVVDRASFPRSHMKFGPYRQQQISDLESVVGPRSDSGYFTHPAPQSVISNEPERADQDLPTGMFEMSNLNVTSAPSESTTEYVPPPSDQASVYSGRSQNQSKSIYVCSKCKEVSKCPSDYKKHMLKHDKPHACDVQGCRRVAQGKGFTTINDLQRHKKSVHRIGVERDSYQCASDHCRNRSKIWPRLDNFKQHITRMHGDEDETDLIRKSSYRGPMPPSTMTQADMLAGIGIEAQAAGNELDDPASGISLTPDQDENPWAANFDPGSHKYALDNDRMTRHEGGHFLKAPDLYTETKSGTRSISPRSSTSADPNMRKSRPQHPLKKLADVASTQPATATGSLRHLSSASQTKAEQQRQVTHAEQQRSALQKFGKALIAECQADPSVDGADLGSVVLRILSGTSQNFRSDQHELEDTRLDTIMTKTEALKASQAISNLIKHSRNSPCVSRTRQSSRGSSSDRLQCTHCEVTLARACDMKKHMKRHTKPYGCTYPKCHKRFGAKSDWKRHENSQHFQMESFRCQRTDPIHGNPCGELFQRVELFTQHLVNEHRVAKDSDMSGETKACLIGKNYQRQFWCGFCQKIVGLKERRNAAWDERFDHIDAHFNKEKRAIEQWLCVETRKTKGESPRKMDRTKFDDDDGDEDGDGEPDDSSPPTTEGAGDGSYPPYDSIPRLASIPPPANTTEDMPRKRPHPVDDDFVPAPTSKRRRTDVNRYCCSCGNGPWLGNMYVMCMDCSHHLCSNCPADGVVGGFDGGTMLG</sequence>
<keyword evidence="3 8" id="KW-0863">Zinc-finger</keyword>
<keyword evidence="6" id="KW-0804">Transcription</keyword>
<dbReference type="GO" id="GO:0008270">
    <property type="term" value="F:zinc ion binding"/>
    <property type="evidence" value="ECO:0007669"/>
    <property type="project" value="UniProtKB-KW"/>
</dbReference>
<feature type="compositionally biased region" description="Polar residues" evidence="9">
    <location>
        <begin position="352"/>
        <end position="361"/>
    </location>
</feature>
<evidence type="ECO:0000313" key="11">
    <source>
        <dbReference type="EMBL" id="KAF9735952.1"/>
    </source>
</evidence>
<keyword evidence="12" id="KW-1185">Reference proteome</keyword>
<feature type="compositionally biased region" description="Basic and acidic residues" evidence="9">
    <location>
        <begin position="902"/>
        <end position="915"/>
    </location>
</feature>
<dbReference type="EMBL" id="WJXW01000005">
    <property type="protein sequence ID" value="KAF9735952.1"/>
    <property type="molecule type" value="Genomic_DNA"/>
</dbReference>
<dbReference type="PROSITE" id="PS50157">
    <property type="entry name" value="ZINC_FINGER_C2H2_2"/>
    <property type="match status" value="1"/>
</dbReference>
<feature type="compositionally biased region" description="Polar residues" evidence="9">
    <location>
        <begin position="610"/>
        <end position="645"/>
    </location>
</feature>
<feature type="compositionally biased region" description="Basic residues" evidence="9">
    <location>
        <begin position="595"/>
        <end position="604"/>
    </location>
</feature>
<dbReference type="GO" id="GO:0006357">
    <property type="term" value="P:regulation of transcription by RNA polymerase II"/>
    <property type="evidence" value="ECO:0007669"/>
    <property type="project" value="TreeGrafter"/>
</dbReference>
<dbReference type="InterPro" id="IPR051061">
    <property type="entry name" value="Zinc_finger_trans_reg"/>
</dbReference>
<evidence type="ECO:0000256" key="8">
    <source>
        <dbReference type="PROSITE-ProRule" id="PRU00042"/>
    </source>
</evidence>
<feature type="region of interest" description="Disordered" evidence="9">
    <location>
        <begin position="189"/>
        <end position="211"/>
    </location>
</feature>
<evidence type="ECO:0000256" key="7">
    <source>
        <dbReference type="ARBA" id="ARBA00023242"/>
    </source>
</evidence>
<keyword evidence="5" id="KW-0805">Transcription regulation</keyword>
<feature type="region of interest" description="Disordered" evidence="9">
    <location>
        <begin position="902"/>
        <end position="985"/>
    </location>
</feature>
<evidence type="ECO:0000256" key="5">
    <source>
        <dbReference type="ARBA" id="ARBA00023015"/>
    </source>
</evidence>
<dbReference type="PANTHER" id="PTHR46179:SF13">
    <property type="entry name" value="C2H2-TYPE DOMAIN-CONTAINING PROTEIN"/>
    <property type="match status" value="1"/>
</dbReference>
<dbReference type="Proteomes" id="UP000756921">
    <property type="component" value="Unassembled WGS sequence"/>
</dbReference>
<reference evidence="11" key="1">
    <citation type="journal article" date="2020" name="Mol. Plant Microbe Interact.">
        <title>Genome Sequence of the Biocontrol Agent Coniothyrium minitans strain Conio (IMI 134523).</title>
        <authorList>
            <person name="Patel D."/>
            <person name="Shittu T.A."/>
            <person name="Baroncelli R."/>
            <person name="Muthumeenakshi S."/>
            <person name="Osborne T.H."/>
            <person name="Janganan T.K."/>
            <person name="Sreenivasaprasad S."/>
        </authorList>
    </citation>
    <scope>NUCLEOTIDE SEQUENCE</scope>
    <source>
        <strain evidence="11">Conio</strain>
    </source>
</reference>
<dbReference type="InterPro" id="IPR013087">
    <property type="entry name" value="Znf_C2H2_type"/>
</dbReference>
<feature type="region of interest" description="Disordered" evidence="9">
    <location>
        <begin position="520"/>
        <end position="645"/>
    </location>
</feature>
<comment type="subcellular location">
    <subcellularLocation>
        <location evidence="1">Nucleus</location>
    </subcellularLocation>
</comment>
<feature type="domain" description="C2H2-type" evidence="10">
    <location>
        <begin position="767"/>
        <end position="797"/>
    </location>
</feature>
<dbReference type="PROSITE" id="PS00028">
    <property type="entry name" value="ZINC_FINGER_C2H2_1"/>
    <property type="match status" value="2"/>
</dbReference>
<feature type="compositionally biased region" description="Basic and acidic residues" evidence="9">
    <location>
        <begin position="546"/>
        <end position="564"/>
    </location>
</feature>
<feature type="compositionally biased region" description="Polar residues" evidence="9">
    <location>
        <begin position="574"/>
        <end position="591"/>
    </location>
</feature>
<dbReference type="Gene3D" id="3.30.160.60">
    <property type="entry name" value="Classic Zinc Finger"/>
    <property type="match status" value="2"/>
</dbReference>
<comment type="caution">
    <text evidence="11">The sequence shown here is derived from an EMBL/GenBank/DDBJ whole genome shotgun (WGS) entry which is preliminary data.</text>
</comment>
<evidence type="ECO:0000259" key="10">
    <source>
        <dbReference type="PROSITE" id="PS50157"/>
    </source>
</evidence>
<keyword evidence="2" id="KW-0479">Metal-binding</keyword>
<dbReference type="SMART" id="SM00355">
    <property type="entry name" value="ZnF_C2H2"/>
    <property type="match status" value="6"/>
</dbReference>